<feature type="region of interest" description="Disordered" evidence="6">
    <location>
        <begin position="146"/>
        <end position="239"/>
    </location>
</feature>
<evidence type="ECO:0000259" key="8">
    <source>
        <dbReference type="PROSITE" id="PS50901"/>
    </source>
</evidence>
<dbReference type="GO" id="GO:0003677">
    <property type="term" value="F:DNA binding"/>
    <property type="evidence" value="ECO:0007669"/>
    <property type="project" value="UniProtKB-KW"/>
</dbReference>
<dbReference type="AlphaFoldDB" id="A0AAT9LFD5"/>
<dbReference type="InterPro" id="IPR002543">
    <property type="entry name" value="FtsK_dom"/>
</dbReference>
<accession>A0AAT9LFD5</accession>
<dbReference type="Pfam" id="PF09397">
    <property type="entry name" value="FtsK_gamma"/>
    <property type="match status" value="1"/>
</dbReference>
<dbReference type="InterPro" id="IPR041027">
    <property type="entry name" value="FtsK_alpha"/>
</dbReference>
<dbReference type="CDD" id="cd01127">
    <property type="entry name" value="TrwB_TraG_TraD_VirD4"/>
    <property type="match status" value="1"/>
</dbReference>
<gene>
    <name evidence="9" type="ORF">IMF26_10455</name>
</gene>
<dbReference type="SUPFAM" id="SSF52540">
    <property type="entry name" value="P-loop containing nucleoside triphosphate hydrolases"/>
    <property type="match status" value="1"/>
</dbReference>
<sequence length="760" mass="82156">MARMGAGGGLLGASIDWFFRAALGRIPAMLIIFLGMWVGVSLLFNKSPYTPFTVLWMGFISFWQWIKKLMAEFFKPYGPSLEEIEYEALEEISRDRKRTSPGDEQFGTSAESDAGEGLDHSPAPGRTGNLGEPAQGLGAIVSQLKERLSRSEAAEGSSLRAGTEDSGTLPGSDGAIRGPRPSAGTSRGPGAQAATLPGSGPASGPAGTIPGAYPVKEAGQGIAGNQIPSGTPDDFSPKQMEQPPLHEDLFYEMPPLSILQKSDVQKKTRTTQALEERAKIIEKTLLSFGVAAKVVDVTQGPAVTRFELQPGPGVKVASIVNLSQDLALALAAQDVRIEAPIPGKSAVGIEVPNKEISLVHLRDVLETREFRNSQSTLTVALGKDISGRPVVTSLDRCVHLLIAGATGAGKSVCINSMIASLLYKARPDQVKMLLIDPKRVELSVWSRIPHLIAPVVTDPRKAAAALRWAIKEMEARYEKFTKVGTRDIERYNEVATPPDSIRPALPYIVIIIDELSDLMMVAPAEVEDAIFRLAQMARASGIYLVVATQRPSVDVLTGTIKANIPSRIAFAVSSQIDSRTILDMAGAEKLLGRGDMLFFPVGASKPLRAQGCYVSEREIDELVSFVSSQARPQYAPGVLSMPDAPERETEMQEDPLFLQALRIVVEAKQASVSLLQRKLPIGYSRAARLIDAMEAKGYVGPYEGSKPREVRMTMQEYLRRFENPQLPDDANPGGEHRGGAGESCGKTRILPREDSAERLR</sequence>
<keyword evidence="2 5" id="KW-0547">Nucleotide-binding</keyword>
<proteinExistence type="inferred from homology"/>
<dbReference type="PANTHER" id="PTHR22683:SF41">
    <property type="entry name" value="DNA TRANSLOCASE FTSK"/>
    <property type="match status" value="1"/>
</dbReference>
<comment type="similarity">
    <text evidence="1">Belongs to the FtsK/SpoIIIE/SftA family.</text>
</comment>
<feature type="domain" description="FtsK" evidence="8">
    <location>
        <begin position="387"/>
        <end position="579"/>
    </location>
</feature>
<reference evidence="9" key="1">
    <citation type="submission" date="2020-10" db="EMBL/GenBank/DDBJ databases">
        <authorList>
            <person name="Kadnikov V."/>
            <person name="Beletsky A.V."/>
            <person name="Mardanov A.V."/>
            <person name="Karnachuk O.V."/>
            <person name="Ravin N.V."/>
        </authorList>
    </citation>
    <scope>NUCLEOTIDE SEQUENCE</scope>
    <source>
        <strain evidence="9">Bu02</strain>
    </source>
</reference>
<dbReference type="SMART" id="SM00843">
    <property type="entry name" value="Ftsk_gamma"/>
    <property type="match status" value="1"/>
</dbReference>
<dbReference type="PANTHER" id="PTHR22683">
    <property type="entry name" value="SPORULATION PROTEIN RELATED"/>
    <property type="match status" value="1"/>
</dbReference>
<name>A0AAT9LFD5_9FIRM</name>
<dbReference type="InterPro" id="IPR036388">
    <property type="entry name" value="WH-like_DNA-bd_sf"/>
</dbReference>
<dbReference type="GO" id="GO:0016020">
    <property type="term" value="C:membrane"/>
    <property type="evidence" value="ECO:0007669"/>
    <property type="project" value="UniProtKB-SubCell"/>
</dbReference>
<evidence type="ECO:0000256" key="7">
    <source>
        <dbReference type="SAM" id="Phobius"/>
    </source>
</evidence>
<dbReference type="KEGG" id="fcz:IMF26_10455"/>
<feature type="compositionally biased region" description="Low complexity" evidence="6">
    <location>
        <begin position="193"/>
        <end position="212"/>
    </location>
</feature>
<evidence type="ECO:0000256" key="3">
    <source>
        <dbReference type="ARBA" id="ARBA00022840"/>
    </source>
</evidence>
<dbReference type="Gene3D" id="3.30.980.40">
    <property type="match status" value="1"/>
</dbReference>
<feature type="transmembrane region" description="Helical" evidence="7">
    <location>
        <begin position="49"/>
        <end position="66"/>
    </location>
</feature>
<feature type="compositionally biased region" description="Basic and acidic residues" evidence="6">
    <location>
        <begin position="750"/>
        <end position="760"/>
    </location>
</feature>
<evidence type="ECO:0000313" key="9">
    <source>
        <dbReference type="EMBL" id="QUL99715.1"/>
    </source>
</evidence>
<evidence type="ECO:0000256" key="5">
    <source>
        <dbReference type="PROSITE-ProRule" id="PRU00289"/>
    </source>
</evidence>
<feature type="region of interest" description="Disordered" evidence="6">
    <location>
        <begin position="93"/>
        <end position="134"/>
    </location>
</feature>
<dbReference type="Pfam" id="PF17854">
    <property type="entry name" value="FtsK_alpha"/>
    <property type="match status" value="1"/>
</dbReference>
<dbReference type="InterPro" id="IPR050206">
    <property type="entry name" value="FtsK/SpoIIIE/SftA"/>
</dbReference>
<reference evidence="9" key="2">
    <citation type="journal article" date="2023" name="Biology">
        <title>Prokaryotic Life Associated with Coal-Fire Gas Vents Revealed by Metagenomics.</title>
        <authorList>
            <person name="Kadnikov V.V."/>
            <person name="Mardanov A.V."/>
            <person name="Beletsky A.V."/>
            <person name="Karnachuk O.V."/>
            <person name="Ravin N.V."/>
        </authorList>
    </citation>
    <scope>NUCLEOTIDE SEQUENCE</scope>
    <source>
        <strain evidence="9">Bu02</strain>
    </source>
</reference>
<keyword evidence="3 5" id="KW-0067">ATP-binding</keyword>
<dbReference type="PROSITE" id="PS50901">
    <property type="entry name" value="FTSK"/>
    <property type="match status" value="1"/>
</dbReference>
<keyword evidence="7" id="KW-0472">Membrane</keyword>
<feature type="region of interest" description="Disordered" evidence="6">
    <location>
        <begin position="722"/>
        <end position="760"/>
    </location>
</feature>
<feature type="binding site" evidence="5">
    <location>
        <begin position="404"/>
        <end position="411"/>
    </location>
    <ligand>
        <name>ATP</name>
        <dbReference type="ChEBI" id="CHEBI:30616"/>
    </ligand>
</feature>
<evidence type="ECO:0000256" key="6">
    <source>
        <dbReference type="SAM" id="MobiDB-lite"/>
    </source>
</evidence>
<dbReference type="SUPFAM" id="SSF46785">
    <property type="entry name" value="Winged helix' DNA-binding domain"/>
    <property type="match status" value="1"/>
</dbReference>
<keyword evidence="7" id="KW-1133">Transmembrane helix</keyword>
<evidence type="ECO:0000256" key="4">
    <source>
        <dbReference type="ARBA" id="ARBA00023125"/>
    </source>
</evidence>
<dbReference type="Pfam" id="PF01580">
    <property type="entry name" value="FtsK_SpoIIIE"/>
    <property type="match status" value="1"/>
</dbReference>
<feature type="transmembrane region" description="Helical" evidence="7">
    <location>
        <begin position="21"/>
        <end position="43"/>
    </location>
</feature>
<keyword evidence="7" id="KW-0812">Transmembrane</keyword>
<organism evidence="9">
    <name type="scientific">Candidatus Fermentithermobacillus carboniphilus</name>
    <dbReference type="NCBI Taxonomy" id="3085328"/>
    <lineage>
        <taxon>Bacteria</taxon>
        <taxon>Bacillati</taxon>
        <taxon>Bacillota</taxon>
        <taxon>Candidatus Fermentithermobacillia</taxon>
        <taxon>Candidatus Fermentithermobacillales</taxon>
        <taxon>Candidatus Fermentithermobacillaceae</taxon>
        <taxon>Candidatus Fermentithermobacillus</taxon>
    </lineage>
</organism>
<dbReference type="GO" id="GO:0005524">
    <property type="term" value="F:ATP binding"/>
    <property type="evidence" value="ECO:0007669"/>
    <property type="project" value="UniProtKB-UniRule"/>
</dbReference>
<evidence type="ECO:0000256" key="2">
    <source>
        <dbReference type="ARBA" id="ARBA00022741"/>
    </source>
</evidence>
<dbReference type="EMBL" id="CP062796">
    <property type="protein sequence ID" value="QUL99715.1"/>
    <property type="molecule type" value="Genomic_DNA"/>
</dbReference>
<protein>
    <submittedName>
        <fullName evidence="9">DNA translocase FtsK</fullName>
    </submittedName>
</protein>
<dbReference type="InterPro" id="IPR027417">
    <property type="entry name" value="P-loop_NTPase"/>
</dbReference>
<dbReference type="Gene3D" id="3.40.50.300">
    <property type="entry name" value="P-loop containing nucleotide triphosphate hydrolases"/>
    <property type="match status" value="1"/>
</dbReference>
<dbReference type="Gene3D" id="1.10.10.10">
    <property type="entry name" value="Winged helix-like DNA-binding domain superfamily/Winged helix DNA-binding domain"/>
    <property type="match status" value="1"/>
</dbReference>
<keyword evidence="4" id="KW-0238">DNA-binding</keyword>
<dbReference type="InterPro" id="IPR018541">
    <property type="entry name" value="Ftsk_gamma"/>
</dbReference>
<dbReference type="InterPro" id="IPR036390">
    <property type="entry name" value="WH_DNA-bd_sf"/>
</dbReference>
<evidence type="ECO:0000256" key="1">
    <source>
        <dbReference type="ARBA" id="ARBA00006474"/>
    </source>
</evidence>